<sequence>MSQQSIQALKEEFWRMADNARTQAEYLADRKLQSLERASLEVLKQVFVQYRYFTIFYISDLALLVYRLPFGKLRSLLADFLNDELGNGQHAQAHQQIYDDFLVSLGIPREELEANANPANLQILGEIRDLVMTESPWYAVGLRGMGGECLCQVYLASMHAHFIQNPAIQAMKDRLDWRFWDIHTGEIDIAHRELLRAALMEAVDADPAALEGLVGGYRKSKGVFDQFWDNIFETAGVTRRAA</sequence>
<organism evidence="1 2">
    <name type="scientific">Stigmatella ashevillensis</name>
    <dbReference type="NCBI Taxonomy" id="2995309"/>
    <lineage>
        <taxon>Bacteria</taxon>
        <taxon>Pseudomonadati</taxon>
        <taxon>Myxococcota</taxon>
        <taxon>Myxococcia</taxon>
        <taxon>Myxococcales</taxon>
        <taxon>Cystobacterineae</taxon>
        <taxon>Archangiaceae</taxon>
        <taxon>Stigmatella</taxon>
    </lineage>
</organism>
<proteinExistence type="predicted"/>
<gene>
    <name evidence="1" type="ORF">POL68_42015</name>
</gene>
<dbReference type="Pfam" id="PF14518">
    <property type="entry name" value="Haem_oxygenas_2"/>
    <property type="match status" value="1"/>
</dbReference>
<reference evidence="1 2" key="1">
    <citation type="submission" date="2022-11" db="EMBL/GenBank/DDBJ databases">
        <title>Minimal conservation of predation-associated metabolite biosynthetic gene clusters underscores biosynthetic potential of Myxococcota including descriptions for ten novel species: Archangium lansinium sp. nov., Myxococcus landrumus sp. nov., Nannocystis bai.</title>
        <authorList>
            <person name="Ahearne A."/>
            <person name="Stevens C."/>
            <person name="Dowd S."/>
        </authorList>
    </citation>
    <scope>NUCLEOTIDE SEQUENCE [LARGE SCALE GENOMIC DNA]</scope>
    <source>
        <strain evidence="1 2">NCWAL01</strain>
    </source>
</reference>
<protein>
    <submittedName>
        <fullName evidence="1">Iron-containing redox enzyme family protein</fullName>
    </submittedName>
</protein>
<name>A0ABT5DND7_9BACT</name>
<dbReference type="EMBL" id="JAQNDM010000002">
    <property type="protein sequence ID" value="MDC0715099.1"/>
    <property type="molecule type" value="Genomic_DNA"/>
</dbReference>
<keyword evidence="2" id="KW-1185">Reference proteome</keyword>
<evidence type="ECO:0000313" key="2">
    <source>
        <dbReference type="Proteomes" id="UP001221838"/>
    </source>
</evidence>
<comment type="caution">
    <text evidence="1">The sequence shown here is derived from an EMBL/GenBank/DDBJ whole genome shotgun (WGS) entry which is preliminary data.</text>
</comment>
<dbReference type="RefSeq" id="WP_272145773.1">
    <property type="nucleotide sequence ID" value="NZ_JAQNDM010000002.1"/>
</dbReference>
<accession>A0ABT5DND7</accession>
<dbReference type="Proteomes" id="UP001221838">
    <property type="component" value="Unassembled WGS sequence"/>
</dbReference>
<dbReference type="InterPro" id="IPR016084">
    <property type="entry name" value="Haem_Oase-like_multi-hlx"/>
</dbReference>
<evidence type="ECO:0000313" key="1">
    <source>
        <dbReference type="EMBL" id="MDC0715099.1"/>
    </source>
</evidence>
<dbReference type="SUPFAM" id="SSF48613">
    <property type="entry name" value="Heme oxygenase-like"/>
    <property type="match status" value="1"/>
</dbReference>
<dbReference type="Gene3D" id="1.20.910.10">
    <property type="entry name" value="Heme oxygenase-like"/>
    <property type="match status" value="1"/>
</dbReference>